<sequence>MDKAKRAKALAKMQAARRKYAEQLPDKITQMEQVWAELCQHGWDEESLRTFHRMVHTLAGSGATFGLAEVGAQARELELMLKSQLDGKSSLDSEQQQTITVAMAELRRIVTCSLEQGQERYAELAASASLGHAMVNSGVIYLVEDDEQLAEELASQITHYGYRVELFITLAAFNDALERRRPDAVIMDIQMPDGDGAEALLPIQAAQEVAIPVLFMTVHNDLVARLKAVAAGGRAYYTKPVIITELIDTLDELVGGDEEEPYRILIVDDSRSLALQYALFLQKAGMATEVVTDPMALMAPLEEFRPDLILMDLYMPGCSGFDLAKVIRQRAQFVSVPIVFLSGESDLDKQLAALSLGGDDFLTKPIKANHLVLSVTSRAKRSRILREYMIRDGLTGLYNHTQTEVQLEVEVERARRRDMPLTFAMVDIDKFKNVNDTYGHPVGDRVIKSLSRLLKQRLRKTDFIGRFGGEEFAIILPETDIEVAASILNQLRIAFSELQHQSKETSFQVTFSCGGAVYPASLDGTSLKHAADEALYAAKRGGRNQVVMASGQHINP</sequence>
<dbReference type="AlphaFoldDB" id="A0A1S7LI19"/>
<dbReference type="EC" id="2.7.7.65" evidence="1"/>
<dbReference type="Gene3D" id="1.20.120.160">
    <property type="entry name" value="HPT domain"/>
    <property type="match status" value="1"/>
</dbReference>
<feature type="modified residue" description="4-aspartylphosphate" evidence="4">
    <location>
        <position position="312"/>
    </location>
</feature>
<accession>A0A1S7LI19</accession>
<evidence type="ECO:0000256" key="2">
    <source>
        <dbReference type="ARBA" id="ARBA00023012"/>
    </source>
</evidence>
<dbReference type="SMART" id="SM00448">
    <property type="entry name" value="REC"/>
    <property type="match status" value="2"/>
</dbReference>
<evidence type="ECO:0000256" key="4">
    <source>
        <dbReference type="PROSITE-ProRule" id="PRU00169"/>
    </source>
</evidence>
<evidence type="ECO:0000256" key="1">
    <source>
        <dbReference type="ARBA" id="ARBA00012528"/>
    </source>
</evidence>
<protein>
    <recommendedName>
        <fullName evidence="1">diguanylate cyclase</fullName>
        <ecNumber evidence="1">2.7.7.65</ecNumber>
    </recommendedName>
</protein>
<dbReference type="SUPFAM" id="SSF52172">
    <property type="entry name" value="CheY-like"/>
    <property type="match status" value="2"/>
</dbReference>
<dbReference type="InterPro" id="IPR036641">
    <property type="entry name" value="HPT_dom_sf"/>
</dbReference>
<feature type="domain" description="Response regulatory" evidence="5">
    <location>
        <begin position="139"/>
        <end position="254"/>
    </location>
</feature>
<dbReference type="PANTHER" id="PTHR45138:SF9">
    <property type="entry name" value="DIGUANYLATE CYCLASE DGCM-RELATED"/>
    <property type="match status" value="1"/>
</dbReference>
<dbReference type="GO" id="GO:0004672">
    <property type="term" value="F:protein kinase activity"/>
    <property type="evidence" value="ECO:0007669"/>
    <property type="project" value="UniProtKB-ARBA"/>
</dbReference>
<dbReference type="GO" id="GO:0000160">
    <property type="term" value="P:phosphorelay signal transduction system"/>
    <property type="evidence" value="ECO:0007669"/>
    <property type="project" value="UniProtKB-KW"/>
</dbReference>
<reference evidence="7" key="1">
    <citation type="submission" date="2015-04" db="EMBL/GenBank/DDBJ databases">
        <authorList>
            <person name="Syromyatnikov M.Y."/>
            <person name="Popov V.N."/>
        </authorList>
    </citation>
    <scope>NUCLEOTIDE SEQUENCE</scope>
    <source>
        <strain evidence="7">MO-1</strain>
    </source>
</reference>
<dbReference type="Gene3D" id="3.30.70.270">
    <property type="match status" value="1"/>
</dbReference>
<dbReference type="GO" id="GO:0005886">
    <property type="term" value="C:plasma membrane"/>
    <property type="evidence" value="ECO:0007669"/>
    <property type="project" value="TreeGrafter"/>
</dbReference>
<dbReference type="CDD" id="cd01949">
    <property type="entry name" value="GGDEF"/>
    <property type="match status" value="1"/>
</dbReference>
<proteinExistence type="predicted"/>
<dbReference type="GO" id="GO:0052621">
    <property type="term" value="F:diguanylate cyclase activity"/>
    <property type="evidence" value="ECO:0007669"/>
    <property type="project" value="UniProtKB-EC"/>
</dbReference>
<evidence type="ECO:0000259" key="6">
    <source>
        <dbReference type="PROSITE" id="PS50887"/>
    </source>
</evidence>
<dbReference type="PANTHER" id="PTHR45138">
    <property type="entry name" value="REGULATORY COMPONENTS OF SENSORY TRANSDUCTION SYSTEM"/>
    <property type="match status" value="1"/>
</dbReference>
<organism evidence="7">
    <name type="scientific">Magnetococcus massalia (strain MO-1)</name>
    <dbReference type="NCBI Taxonomy" id="451514"/>
    <lineage>
        <taxon>Bacteria</taxon>
        <taxon>Pseudomonadati</taxon>
        <taxon>Pseudomonadota</taxon>
        <taxon>Magnetococcia</taxon>
        <taxon>Magnetococcales</taxon>
        <taxon>Magnetococcaceae</taxon>
        <taxon>Magnetococcus</taxon>
    </lineage>
</organism>
<dbReference type="FunFam" id="3.30.70.270:FF:000001">
    <property type="entry name" value="Diguanylate cyclase domain protein"/>
    <property type="match status" value="1"/>
</dbReference>
<dbReference type="Pfam" id="PF00072">
    <property type="entry name" value="Response_reg"/>
    <property type="match status" value="2"/>
</dbReference>
<dbReference type="Gene3D" id="3.40.50.2300">
    <property type="match status" value="2"/>
</dbReference>
<dbReference type="InterPro" id="IPR008207">
    <property type="entry name" value="Sig_transdc_His_kin_Hpt_dom"/>
</dbReference>
<evidence type="ECO:0000313" key="7">
    <source>
        <dbReference type="EMBL" id="CRH05739.1"/>
    </source>
</evidence>
<evidence type="ECO:0000256" key="3">
    <source>
        <dbReference type="ARBA" id="ARBA00034247"/>
    </source>
</evidence>
<dbReference type="EMBL" id="LO017727">
    <property type="protein sequence ID" value="CRH05739.1"/>
    <property type="molecule type" value="Genomic_DNA"/>
</dbReference>
<keyword evidence="4" id="KW-0597">Phosphoprotein</keyword>
<dbReference type="InterPro" id="IPR001789">
    <property type="entry name" value="Sig_transdc_resp-reg_receiver"/>
</dbReference>
<keyword evidence="7" id="KW-0808">Transferase</keyword>
<dbReference type="InterPro" id="IPR050469">
    <property type="entry name" value="Diguanylate_Cyclase"/>
</dbReference>
<keyword evidence="7" id="KW-0548">Nucleotidyltransferase</keyword>
<dbReference type="PROSITE" id="PS50110">
    <property type="entry name" value="RESPONSE_REGULATORY"/>
    <property type="match status" value="2"/>
</dbReference>
<comment type="catalytic activity">
    <reaction evidence="3">
        <text>2 GTP = 3',3'-c-di-GMP + 2 diphosphate</text>
        <dbReference type="Rhea" id="RHEA:24898"/>
        <dbReference type="ChEBI" id="CHEBI:33019"/>
        <dbReference type="ChEBI" id="CHEBI:37565"/>
        <dbReference type="ChEBI" id="CHEBI:58805"/>
        <dbReference type="EC" id="2.7.7.65"/>
    </reaction>
</comment>
<feature type="domain" description="Response regulatory" evidence="5">
    <location>
        <begin position="263"/>
        <end position="379"/>
    </location>
</feature>
<dbReference type="NCBIfam" id="TIGR00254">
    <property type="entry name" value="GGDEF"/>
    <property type="match status" value="1"/>
</dbReference>
<keyword evidence="2" id="KW-0902">Two-component regulatory system</keyword>
<evidence type="ECO:0000259" key="5">
    <source>
        <dbReference type="PROSITE" id="PS50110"/>
    </source>
</evidence>
<gene>
    <name evidence="7" type="ORF">MAGMO_1551</name>
</gene>
<dbReference type="Pfam" id="PF00990">
    <property type="entry name" value="GGDEF"/>
    <property type="match status" value="1"/>
</dbReference>
<feature type="modified residue" description="4-aspartylphosphate" evidence="4">
    <location>
        <position position="188"/>
    </location>
</feature>
<dbReference type="SMART" id="SM00267">
    <property type="entry name" value="GGDEF"/>
    <property type="match status" value="1"/>
</dbReference>
<dbReference type="InterPro" id="IPR029787">
    <property type="entry name" value="Nucleotide_cyclase"/>
</dbReference>
<dbReference type="SUPFAM" id="SSF55073">
    <property type="entry name" value="Nucleotide cyclase"/>
    <property type="match status" value="1"/>
</dbReference>
<dbReference type="InterPro" id="IPR043128">
    <property type="entry name" value="Rev_trsase/Diguanyl_cyclase"/>
</dbReference>
<dbReference type="SUPFAM" id="SSF47226">
    <property type="entry name" value="Histidine-containing phosphotransfer domain, HPT domain"/>
    <property type="match status" value="1"/>
</dbReference>
<dbReference type="PROSITE" id="PS50887">
    <property type="entry name" value="GGDEF"/>
    <property type="match status" value="1"/>
</dbReference>
<dbReference type="CDD" id="cd00156">
    <property type="entry name" value="REC"/>
    <property type="match status" value="2"/>
</dbReference>
<dbReference type="InterPro" id="IPR011006">
    <property type="entry name" value="CheY-like_superfamily"/>
</dbReference>
<dbReference type="GO" id="GO:1902201">
    <property type="term" value="P:negative regulation of bacterial-type flagellum-dependent cell motility"/>
    <property type="evidence" value="ECO:0007669"/>
    <property type="project" value="TreeGrafter"/>
</dbReference>
<dbReference type="InterPro" id="IPR000160">
    <property type="entry name" value="GGDEF_dom"/>
</dbReference>
<dbReference type="GO" id="GO:0043709">
    <property type="term" value="P:cell adhesion involved in single-species biofilm formation"/>
    <property type="evidence" value="ECO:0007669"/>
    <property type="project" value="TreeGrafter"/>
</dbReference>
<feature type="domain" description="GGDEF" evidence="6">
    <location>
        <begin position="419"/>
        <end position="551"/>
    </location>
</feature>
<name>A0A1S7LI19_MAGMO</name>
<dbReference type="Pfam" id="PF01627">
    <property type="entry name" value="Hpt"/>
    <property type="match status" value="1"/>
</dbReference>